<dbReference type="AlphaFoldDB" id="A0A8X6J615"/>
<name>A0A8X6J615_9ARAC</name>
<dbReference type="Proteomes" id="UP000886998">
    <property type="component" value="Unassembled WGS sequence"/>
</dbReference>
<gene>
    <name evidence="1" type="ORF">TNIN_366741</name>
</gene>
<reference evidence="1" key="1">
    <citation type="submission" date="2020-08" db="EMBL/GenBank/DDBJ databases">
        <title>Multicomponent nature underlies the extraordinary mechanical properties of spider dragline silk.</title>
        <authorList>
            <person name="Kono N."/>
            <person name="Nakamura H."/>
            <person name="Mori M."/>
            <person name="Yoshida Y."/>
            <person name="Ohtoshi R."/>
            <person name="Malay A.D."/>
            <person name="Moran D.A.P."/>
            <person name="Tomita M."/>
            <person name="Numata K."/>
            <person name="Arakawa K."/>
        </authorList>
    </citation>
    <scope>NUCLEOTIDE SEQUENCE</scope>
</reference>
<comment type="caution">
    <text evidence="1">The sequence shown here is derived from an EMBL/GenBank/DDBJ whole genome shotgun (WGS) entry which is preliminary data.</text>
</comment>
<proteinExistence type="predicted"/>
<dbReference type="EMBL" id="BMAV01025152">
    <property type="protein sequence ID" value="GFS38897.1"/>
    <property type="molecule type" value="Genomic_DNA"/>
</dbReference>
<evidence type="ECO:0000313" key="2">
    <source>
        <dbReference type="Proteomes" id="UP000886998"/>
    </source>
</evidence>
<evidence type="ECO:0000313" key="1">
    <source>
        <dbReference type="EMBL" id="GFS38897.1"/>
    </source>
</evidence>
<protein>
    <submittedName>
        <fullName evidence="1">Uncharacterized protein</fullName>
    </submittedName>
</protein>
<accession>A0A8X6J615</accession>
<sequence>MISELTNIIVLISISGVWDFDGKPVKEGVESERSLNAFALIIPPSGEEFLILQGFLRGKARFYFSSNSTSKENGPILNTVIGERGDDSGPFVA</sequence>
<keyword evidence="2" id="KW-1185">Reference proteome</keyword>
<organism evidence="1 2">
    <name type="scientific">Trichonephila inaurata madagascariensis</name>
    <dbReference type="NCBI Taxonomy" id="2747483"/>
    <lineage>
        <taxon>Eukaryota</taxon>
        <taxon>Metazoa</taxon>
        <taxon>Ecdysozoa</taxon>
        <taxon>Arthropoda</taxon>
        <taxon>Chelicerata</taxon>
        <taxon>Arachnida</taxon>
        <taxon>Araneae</taxon>
        <taxon>Araneomorphae</taxon>
        <taxon>Entelegynae</taxon>
        <taxon>Araneoidea</taxon>
        <taxon>Nephilidae</taxon>
        <taxon>Trichonephila</taxon>
        <taxon>Trichonephila inaurata</taxon>
    </lineage>
</organism>
<dbReference type="OrthoDB" id="10456069at2759"/>